<evidence type="ECO:0000256" key="7">
    <source>
        <dbReference type="ARBA" id="ARBA00034617"/>
    </source>
</evidence>
<dbReference type="InterPro" id="IPR044876">
    <property type="entry name" value="HRDC_dom_sf"/>
</dbReference>
<dbReference type="EC" id="5.6.2.4" evidence="8"/>
<dbReference type="Gene3D" id="1.10.150.80">
    <property type="entry name" value="HRDC domain"/>
    <property type="match status" value="1"/>
</dbReference>
<dbReference type="GO" id="GO:0000725">
    <property type="term" value="P:recombinational repair"/>
    <property type="evidence" value="ECO:0007669"/>
    <property type="project" value="TreeGrafter"/>
</dbReference>
<dbReference type="GO" id="GO:0016787">
    <property type="term" value="F:hydrolase activity"/>
    <property type="evidence" value="ECO:0007669"/>
    <property type="project" value="UniProtKB-UniRule"/>
</dbReference>
<dbReference type="Pfam" id="PF00580">
    <property type="entry name" value="UvrD-helicase"/>
    <property type="match status" value="1"/>
</dbReference>
<comment type="similarity">
    <text evidence="1">Belongs to the helicase family. UvrD subfamily.</text>
</comment>
<keyword evidence="6" id="KW-0413">Isomerase</keyword>
<protein>
    <recommendedName>
        <fullName evidence="8">DNA 3'-5' helicase</fullName>
        <ecNumber evidence="8">5.6.2.4</ecNumber>
    </recommendedName>
</protein>
<evidence type="ECO:0000313" key="13">
    <source>
        <dbReference type="EMBL" id="HIS36443.1"/>
    </source>
</evidence>
<dbReference type="PANTHER" id="PTHR11070:SF63">
    <property type="entry name" value="DNA HELICASE IV"/>
    <property type="match status" value="1"/>
</dbReference>
<dbReference type="GO" id="GO:0006265">
    <property type="term" value="P:DNA topological change"/>
    <property type="evidence" value="ECO:0007669"/>
    <property type="project" value="InterPro"/>
</dbReference>
<dbReference type="EMBL" id="DVIU01000144">
    <property type="protein sequence ID" value="HIS36443.1"/>
    <property type="molecule type" value="Genomic_DNA"/>
</dbReference>
<comment type="caution">
    <text evidence="13">The sequence shown here is derived from an EMBL/GenBank/DDBJ whole genome shotgun (WGS) entry which is preliminary data.</text>
</comment>
<evidence type="ECO:0000313" key="14">
    <source>
        <dbReference type="Proteomes" id="UP000823928"/>
    </source>
</evidence>
<reference evidence="13" key="2">
    <citation type="journal article" date="2021" name="PeerJ">
        <title>Extensive microbial diversity within the chicken gut microbiome revealed by metagenomics and culture.</title>
        <authorList>
            <person name="Gilroy R."/>
            <person name="Ravi A."/>
            <person name="Getino M."/>
            <person name="Pursley I."/>
            <person name="Horton D.L."/>
            <person name="Alikhan N.F."/>
            <person name="Baker D."/>
            <person name="Gharbi K."/>
            <person name="Hall N."/>
            <person name="Watson M."/>
            <person name="Adriaenssens E.M."/>
            <person name="Foster-Nyarko E."/>
            <person name="Jarju S."/>
            <person name="Secka A."/>
            <person name="Antonio M."/>
            <person name="Oren A."/>
            <person name="Chaudhuri R.R."/>
            <person name="La Ragione R."/>
            <person name="Hildebrand F."/>
            <person name="Pallen M.J."/>
        </authorList>
    </citation>
    <scope>NUCLEOTIDE SEQUENCE</scope>
    <source>
        <strain evidence="13">6276</strain>
    </source>
</reference>
<organism evidence="13 14">
    <name type="scientific">Candidatus Scatousia excrementigallinarum</name>
    <dbReference type="NCBI Taxonomy" id="2840935"/>
    <lineage>
        <taxon>Bacteria</taxon>
        <taxon>Candidatus Scatousia</taxon>
    </lineage>
</organism>
<evidence type="ECO:0000256" key="5">
    <source>
        <dbReference type="ARBA" id="ARBA00022840"/>
    </source>
</evidence>
<dbReference type="Gene3D" id="3.40.50.300">
    <property type="entry name" value="P-loop containing nucleotide triphosphate hydrolases"/>
    <property type="match status" value="3"/>
</dbReference>
<name>A0A9D1EZ27_9BACT</name>
<dbReference type="InterPro" id="IPR027417">
    <property type="entry name" value="P-loop_NTPase"/>
</dbReference>
<reference evidence="13" key="1">
    <citation type="submission" date="2020-10" db="EMBL/GenBank/DDBJ databases">
        <authorList>
            <person name="Gilroy R."/>
        </authorList>
    </citation>
    <scope>NUCLEOTIDE SEQUENCE</scope>
    <source>
        <strain evidence="13">6276</strain>
    </source>
</reference>
<accession>A0A9D1EZ27</accession>
<dbReference type="GO" id="GO:0043138">
    <property type="term" value="F:3'-5' DNA helicase activity"/>
    <property type="evidence" value="ECO:0007669"/>
    <property type="project" value="UniProtKB-EC"/>
</dbReference>
<dbReference type="InterPro" id="IPR014016">
    <property type="entry name" value="UvrD-like_ATP-bd"/>
</dbReference>
<evidence type="ECO:0000256" key="2">
    <source>
        <dbReference type="ARBA" id="ARBA00022741"/>
    </source>
</evidence>
<dbReference type="Pfam" id="PF13361">
    <property type="entry name" value="UvrD_C"/>
    <property type="match status" value="1"/>
</dbReference>
<dbReference type="SUPFAM" id="SSF52540">
    <property type="entry name" value="P-loop containing nucleoside triphosphate hydrolases"/>
    <property type="match status" value="1"/>
</dbReference>
<evidence type="ECO:0000256" key="6">
    <source>
        <dbReference type="ARBA" id="ARBA00023235"/>
    </source>
</evidence>
<evidence type="ECO:0000256" key="1">
    <source>
        <dbReference type="ARBA" id="ARBA00009922"/>
    </source>
</evidence>
<dbReference type="Proteomes" id="UP000823928">
    <property type="component" value="Unassembled WGS sequence"/>
</dbReference>
<dbReference type="Pfam" id="PF00570">
    <property type="entry name" value="HRDC"/>
    <property type="match status" value="1"/>
</dbReference>
<evidence type="ECO:0000256" key="3">
    <source>
        <dbReference type="ARBA" id="ARBA00022801"/>
    </source>
</evidence>
<dbReference type="InterPro" id="IPR000212">
    <property type="entry name" value="DNA_helicase_UvrD/REP"/>
</dbReference>
<dbReference type="GO" id="GO:0003916">
    <property type="term" value="F:DNA topoisomerase activity"/>
    <property type="evidence" value="ECO:0007669"/>
    <property type="project" value="InterPro"/>
</dbReference>
<keyword evidence="5 10" id="KW-0067">ATP-binding</keyword>
<dbReference type="GO" id="GO:0005524">
    <property type="term" value="F:ATP binding"/>
    <property type="evidence" value="ECO:0007669"/>
    <property type="project" value="UniProtKB-UniRule"/>
</dbReference>
<dbReference type="SUPFAM" id="SSF47819">
    <property type="entry name" value="HRDC-like"/>
    <property type="match status" value="1"/>
</dbReference>
<dbReference type="Pfam" id="PF01396">
    <property type="entry name" value="Zn_ribbon_Top1"/>
    <property type="match status" value="2"/>
</dbReference>
<dbReference type="GO" id="GO:0005694">
    <property type="term" value="C:chromosome"/>
    <property type="evidence" value="ECO:0007669"/>
    <property type="project" value="InterPro"/>
</dbReference>
<evidence type="ECO:0000256" key="4">
    <source>
        <dbReference type="ARBA" id="ARBA00022806"/>
    </source>
</evidence>
<dbReference type="PANTHER" id="PTHR11070">
    <property type="entry name" value="UVRD / RECB / PCRA DNA HELICASE FAMILY MEMBER"/>
    <property type="match status" value="1"/>
</dbReference>
<dbReference type="GO" id="GO:0003677">
    <property type="term" value="F:DNA binding"/>
    <property type="evidence" value="ECO:0007669"/>
    <property type="project" value="InterPro"/>
</dbReference>
<dbReference type="InterPro" id="IPR014017">
    <property type="entry name" value="DNA_helicase_UvrD-like_C"/>
</dbReference>
<dbReference type="InterPro" id="IPR013498">
    <property type="entry name" value="Topo_IA_Znf"/>
</dbReference>
<evidence type="ECO:0000256" key="9">
    <source>
        <dbReference type="ARBA" id="ARBA00048988"/>
    </source>
</evidence>
<dbReference type="AlphaFoldDB" id="A0A9D1EZ27"/>
<dbReference type="GO" id="GO:0005829">
    <property type="term" value="C:cytosol"/>
    <property type="evidence" value="ECO:0007669"/>
    <property type="project" value="TreeGrafter"/>
</dbReference>
<feature type="non-terminal residue" evidence="13">
    <location>
        <position position="1065"/>
    </location>
</feature>
<evidence type="ECO:0000259" key="12">
    <source>
        <dbReference type="PROSITE" id="PS51198"/>
    </source>
</evidence>
<evidence type="ECO:0000259" key="11">
    <source>
        <dbReference type="PROSITE" id="PS50967"/>
    </source>
</evidence>
<sequence>MGLFAKLFRKKTISNQSNIPNEYKIAIACNQEFEKLMTADKFIARSDYKYLLDKYKDVYTFFDSAKKAITLSYYCKQNHVQEAEINKFLCFYEDIVDLKKGSSIFQEHNESYIVDHLHSEKSYLDRILYEVDPNILLDDEQRRVVLSDEDYTLIIAGAGAGKTTTVAAKVRYLVEKRHIDPKQILVISFTNKAVGELKERINDGLLIPCPITTFHSAGYAILRKQEDSKKKIVGDGFLYNAVNNYLKGNILEQPDLVDKLIMFFGSYFDAPYEGDDINLFFNYISKANFSTLKSNVNEYNAQIIDRRTNKVTTITNEVLRSEQEVRIANFLYLHQIDYAYEEIYPYHIMKAKKPYTPDFCIRQGEKIAYIEHFGITESGQHSFYSVEELNRYKQEIQDKIALHKKHGTTLIYTFSRYNDGRDILEHLQEQLEAYGFILQKRPSEEIFTKLVNTEENRYIVKLVKLICTFINNFKTDGYTLDDFYRFERMNANVRTKLFLDVCKACYLEYQKKLSEANAIDFQDMINDSARILREKQIAHEELDFKYIIVDEYQDISRQRFDLTKELSKICQAKIIAVGDDWQSIYAFSGSDISLFTHFCEIMGYGEELKITKTYRNAQEVIDIAGRFVQRNDSQIKKSLISPKHIQKPVVIQTYSEEYDRKQYKGKGGKFFHLGKQVEDLIGKILEQNKREGKSINSSILLIGRFNFDARNLCFSKDFVYDENNGKIFSKKHPRAKLEFLTAHSSKGLGYDNVIIVNARNEIFGFPSKIDDDPVMKYVIKDDTSIEYAEERRLFYVAMTRTKNRVFIVTPENHPSEFILELIKDYPNITVHGKLNTEKDTSIGLMKKCPICGYPLQLRYKKSYGFRLWMCTNEPEICNFISNDLAGGDMSIQKCDWCKDGYLVVKKTANGAILGCTNYKSDNTGCGRRMSPDYYHRWITSGFEDDVSVDKPSYPKSPIIEMPKIKEAQNIPSSKDKEPVKVHTITHSERFIEHEGFQVIADDDGQILTDMELLAYLRNVRSKIMKTENKPAYTIIGNKGLVSLATYRPENREEFIALYGLGETTY</sequence>
<dbReference type="Gene3D" id="1.10.10.160">
    <property type="match status" value="1"/>
</dbReference>
<feature type="domain" description="UvrD-like helicase ATP-binding" evidence="12">
    <location>
        <begin position="135"/>
        <end position="617"/>
    </location>
</feature>
<dbReference type="InterPro" id="IPR010997">
    <property type="entry name" value="HRDC-like_sf"/>
</dbReference>
<dbReference type="InterPro" id="IPR002121">
    <property type="entry name" value="HRDC_dom"/>
</dbReference>
<keyword evidence="3 10" id="KW-0378">Hydrolase</keyword>
<feature type="domain" description="HRDC" evidence="11">
    <location>
        <begin position="1006"/>
        <end position="1065"/>
    </location>
</feature>
<evidence type="ECO:0000256" key="8">
    <source>
        <dbReference type="ARBA" id="ARBA00034808"/>
    </source>
</evidence>
<comment type="catalytic activity">
    <reaction evidence="9">
        <text>ATP + H2O = ADP + phosphate + H(+)</text>
        <dbReference type="Rhea" id="RHEA:13065"/>
        <dbReference type="ChEBI" id="CHEBI:15377"/>
        <dbReference type="ChEBI" id="CHEBI:15378"/>
        <dbReference type="ChEBI" id="CHEBI:30616"/>
        <dbReference type="ChEBI" id="CHEBI:43474"/>
        <dbReference type="ChEBI" id="CHEBI:456216"/>
        <dbReference type="EC" id="5.6.2.4"/>
    </reaction>
</comment>
<evidence type="ECO:0000256" key="10">
    <source>
        <dbReference type="PROSITE-ProRule" id="PRU00560"/>
    </source>
</evidence>
<keyword evidence="2 10" id="KW-0547">Nucleotide-binding</keyword>
<feature type="binding site" evidence="10">
    <location>
        <begin position="156"/>
        <end position="163"/>
    </location>
    <ligand>
        <name>ATP</name>
        <dbReference type="ChEBI" id="CHEBI:30616"/>
    </ligand>
</feature>
<dbReference type="InterPro" id="IPR013986">
    <property type="entry name" value="DExx_box_DNA_helicase_dom_sf"/>
</dbReference>
<comment type="catalytic activity">
    <reaction evidence="7">
        <text>Couples ATP hydrolysis with the unwinding of duplex DNA by translocating in the 3'-5' direction.</text>
        <dbReference type="EC" id="5.6.2.4"/>
    </reaction>
</comment>
<proteinExistence type="inferred from homology"/>
<dbReference type="PROSITE" id="PS50967">
    <property type="entry name" value="HRDC"/>
    <property type="match status" value="1"/>
</dbReference>
<keyword evidence="4 10" id="KW-0347">Helicase</keyword>
<dbReference type="PROSITE" id="PS51198">
    <property type="entry name" value="UVRD_HELICASE_ATP_BIND"/>
    <property type="match status" value="1"/>
</dbReference>
<gene>
    <name evidence="13" type="ORF">IAC10_07420</name>
</gene>